<accession>A0AAD9ZBY2</accession>
<dbReference type="Proteomes" id="UP001281410">
    <property type="component" value="Unassembled WGS sequence"/>
</dbReference>
<dbReference type="InterPro" id="IPR044730">
    <property type="entry name" value="RNase_H-like_dom_plant"/>
</dbReference>
<sequence length="166" mass="18308">MNQLVFEGKSLSVEQAKDNVKFKVTWWFKYHEKESKDTITSLLLNIKELCIDDRTGKHIKNDKWTPPAFNNLKFNIDGSAKGKPGLAGIGGVLRDHKGRVLCSFSLSIGLQKSNTAKIRAIQKAYALCVGNSSLSGRNIKVDSDSKVAVSWINNGGYGSIKHVNTI</sequence>
<protein>
    <recommendedName>
        <fullName evidence="1">RNase H type-1 domain-containing protein</fullName>
    </recommendedName>
</protein>
<feature type="domain" description="RNase H type-1" evidence="1">
    <location>
        <begin position="68"/>
        <end position="166"/>
    </location>
</feature>
<evidence type="ECO:0000313" key="3">
    <source>
        <dbReference type="Proteomes" id="UP001281410"/>
    </source>
</evidence>
<dbReference type="PROSITE" id="PS50879">
    <property type="entry name" value="RNASE_H_1"/>
    <property type="match status" value="1"/>
</dbReference>
<dbReference type="GO" id="GO:0004523">
    <property type="term" value="F:RNA-DNA hybrid ribonuclease activity"/>
    <property type="evidence" value="ECO:0007669"/>
    <property type="project" value="InterPro"/>
</dbReference>
<dbReference type="InterPro" id="IPR002156">
    <property type="entry name" value="RNaseH_domain"/>
</dbReference>
<dbReference type="CDD" id="cd06222">
    <property type="entry name" value="RNase_H_like"/>
    <property type="match status" value="1"/>
</dbReference>
<dbReference type="Pfam" id="PF13456">
    <property type="entry name" value="RVT_3"/>
    <property type="match status" value="1"/>
</dbReference>
<dbReference type="GO" id="GO:0003676">
    <property type="term" value="F:nucleic acid binding"/>
    <property type="evidence" value="ECO:0007669"/>
    <property type="project" value="InterPro"/>
</dbReference>
<dbReference type="SUPFAM" id="SSF53098">
    <property type="entry name" value="Ribonuclease H-like"/>
    <property type="match status" value="1"/>
</dbReference>
<name>A0AAD9ZBY2_9ROSI</name>
<keyword evidence="3" id="KW-1185">Reference proteome</keyword>
<dbReference type="EMBL" id="JANJYJ010000481">
    <property type="protein sequence ID" value="KAK3175425.1"/>
    <property type="molecule type" value="Genomic_DNA"/>
</dbReference>
<gene>
    <name evidence="2" type="ORF">Dsin_032739</name>
</gene>
<comment type="caution">
    <text evidence="2">The sequence shown here is derived from an EMBL/GenBank/DDBJ whole genome shotgun (WGS) entry which is preliminary data.</text>
</comment>
<dbReference type="InterPro" id="IPR012337">
    <property type="entry name" value="RNaseH-like_sf"/>
</dbReference>
<organism evidence="2 3">
    <name type="scientific">Dipteronia sinensis</name>
    <dbReference type="NCBI Taxonomy" id="43782"/>
    <lineage>
        <taxon>Eukaryota</taxon>
        <taxon>Viridiplantae</taxon>
        <taxon>Streptophyta</taxon>
        <taxon>Embryophyta</taxon>
        <taxon>Tracheophyta</taxon>
        <taxon>Spermatophyta</taxon>
        <taxon>Magnoliopsida</taxon>
        <taxon>eudicotyledons</taxon>
        <taxon>Gunneridae</taxon>
        <taxon>Pentapetalae</taxon>
        <taxon>rosids</taxon>
        <taxon>malvids</taxon>
        <taxon>Sapindales</taxon>
        <taxon>Sapindaceae</taxon>
        <taxon>Hippocastanoideae</taxon>
        <taxon>Acereae</taxon>
        <taxon>Dipteronia</taxon>
    </lineage>
</organism>
<evidence type="ECO:0000259" key="1">
    <source>
        <dbReference type="PROSITE" id="PS50879"/>
    </source>
</evidence>
<evidence type="ECO:0000313" key="2">
    <source>
        <dbReference type="EMBL" id="KAK3175425.1"/>
    </source>
</evidence>
<dbReference type="AlphaFoldDB" id="A0AAD9ZBY2"/>
<reference evidence="2" key="1">
    <citation type="journal article" date="2023" name="Plant J.">
        <title>Genome sequences and population genomics provide insights into the demographic history, inbreeding, and mutation load of two 'living fossil' tree species of Dipteronia.</title>
        <authorList>
            <person name="Feng Y."/>
            <person name="Comes H.P."/>
            <person name="Chen J."/>
            <person name="Zhu S."/>
            <person name="Lu R."/>
            <person name="Zhang X."/>
            <person name="Li P."/>
            <person name="Qiu J."/>
            <person name="Olsen K.M."/>
            <person name="Qiu Y."/>
        </authorList>
    </citation>
    <scope>NUCLEOTIDE SEQUENCE</scope>
    <source>
        <strain evidence="2">NBL</strain>
    </source>
</reference>
<dbReference type="PANTHER" id="PTHR47723">
    <property type="entry name" value="OS05G0353850 PROTEIN"/>
    <property type="match status" value="1"/>
</dbReference>
<dbReference type="InterPro" id="IPR053151">
    <property type="entry name" value="RNase_H-like"/>
</dbReference>
<dbReference type="InterPro" id="IPR036397">
    <property type="entry name" value="RNaseH_sf"/>
</dbReference>
<proteinExistence type="predicted"/>
<dbReference type="Gene3D" id="3.30.420.10">
    <property type="entry name" value="Ribonuclease H-like superfamily/Ribonuclease H"/>
    <property type="match status" value="1"/>
</dbReference>
<dbReference type="PANTHER" id="PTHR47723:SF22">
    <property type="entry name" value="RNASE H TYPE-1 DOMAIN-CONTAINING PROTEIN"/>
    <property type="match status" value="1"/>
</dbReference>